<dbReference type="Proteomes" id="UP000307440">
    <property type="component" value="Unassembled WGS sequence"/>
</dbReference>
<gene>
    <name evidence="3" type="ORF">FA15DRAFT_709712</name>
</gene>
<evidence type="ECO:0000256" key="1">
    <source>
        <dbReference type="SAM" id="MobiDB-lite"/>
    </source>
</evidence>
<feature type="compositionally biased region" description="Low complexity" evidence="1">
    <location>
        <begin position="302"/>
        <end position="312"/>
    </location>
</feature>
<feature type="compositionally biased region" description="Polar residues" evidence="1">
    <location>
        <begin position="313"/>
        <end position="322"/>
    </location>
</feature>
<dbReference type="AlphaFoldDB" id="A0A5C3KEZ4"/>
<reference evidence="3 4" key="1">
    <citation type="journal article" date="2019" name="Nat. Ecol. Evol.">
        <title>Megaphylogeny resolves global patterns of mushroom evolution.</title>
        <authorList>
            <person name="Varga T."/>
            <person name="Krizsan K."/>
            <person name="Foldi C."/>
            <person name="Dima B."/>
            <person name="Sanchez-Garcia M."/>
            <person name="Sanchez-Ramirez S."/>
            <person name="Szollosi G.J."/>
            <person name="Szarkandi J.G."/>
            <person name="Papp V."/>
            <person name="Albert L."/>
            <person name="Andreopoulos W."/>
            <person name="Angelini C."/>
            <person name="Antonin V."/>
            <person name="Barry K.W."/>
            <person name="Bougher N.L."/>
            <person name="Buchanan P."/>
            <person name="Buyck B."/>
            <person name="Bense V."/>
            <person name="Catcheside P."/>
            <person name="Chovatia M."/>
            <person name="Cooper J."/>
            <person name="Damon W."/>
            <person name="Desjardin D."/>
            <person name="Finy P."/>
            <person name="Geml J."/>
            <person name="Haridas S."/>
            <person name="Hughes K."/>
            <person name="Justo A."/>
            <person name="Karasinski D."/>
            <person name="Kautmanova I."/>
            <person name="Kiss B."/>
            <person name="Kocsube S."/>
            <person name="Kotiranta H."/>
            <person name="LaButti K.M."/>
            <person name="Lechner B.E."/>
            <person name="Liimatainen K."/>
            <person name="Lipzen A."/>
            <person name="Lukacs Z."/>
            <person name="Mihaltcheva S."/>
            <person name="Morgado L.N."/>
            <person name="Niskanen T."/>
            <person name="Noordeloos M.E."/>
            <person name="Ohm R.A."/>
            <person name="Ortiz-Santana B."/>
            <person name="Ovrebo C."/>
            <person name="Racz N."/>
            <person name="Riley R."/>
            <person name="Savchenko A."/>
            <person name="Shiryaev A."/>
            <person name="Soop K."/>
            <person name="Spirin V."/>
            <person name="Szebenyi C."/>
            <person name="Tomsovsky M."/>
            <person name="Tulloss R.E."/>
            <person name="Uehling J."/>
            <person name="Grigoriev I.V."/>
            <person name="Vagvolgyi C."/>
            <person name="Papp T."/>
            <person name="Martin F.M."/>
            <person name="Miettinen O."/>
            <person name="Hibbett D.S."/>
            <person name="Nagy L.G."/>
        </authorList>
    </citation>
    <scope>NUCLEOTIDE SEQUENCE [LARGE SCALE GENOMIC DNA]</scope>
    <source>
        <strain evidence="3 4">CBS 121175</strain>
    </source>
</reference>
<accession>A0A5C3KEZ4</accession>
<keyword evidence="2" id="KW-0472">Membrane</keyword>
<evidence type="ECO:0000313" key="3">
    <source>
        <dbReference type="EMBL" id="TFK18600.1"/>
    </source>
</evidence>
<keyword evidence="4" id="KW-1185">Reference proteome</keyword>
<evidence type="ECO:0000256" key="2">
    <source>
        <dbReference type="SAM" id="Phobius"/>
    </source>
</evidence>
<proteinExistence type="predicted"/>
<feature type="transmembrane region" description="Helical" evidence="2">
    <location>
        <begin position="234"/>
        <end position="256"/>
    </location>
</feature>
<keyword evidence="2" id="KW-0812">Transmembrane</keyword>
<evidence type="ECO:0000313" key="4">
    <source>
        <dbReference type="Proteomes" id="UP000307440"/>
    </source>
</evidence>
<sequence length="399" mass="43170">MILSTYLAGPASPWTFGVVGLLATAAGAQIITEYDDSDPSIVYSSLAGWFRGEEVNPMHFRGFNQVTTEVNATATLRFTGRRVEYHAALWADRITTQITLDTGTPEVVSLQDPDAEAFLDGPSTQVSALRWSAEGLDPDTVHILVIGVPPNGGFGIVDLLMYAKPLLVYSPFKLLVMLRLFVESDEPAASSLSSAFTVPPVRPTGTPSRSSEIIGPSSGVDGSESPHKMNEKTIGIAVGCTVGVVIALSIAAWMFWRQRKRKGQLTEENLTVTPFEIIDPQDSNQGGKGGISETFLRNQLSAASTNAAAQQSHPAQVNAVTSTKEREETRLVDKTHTPRTDGRQVQSPVTDSVPTPPTQTAVEVSIVQMRHLDSGLRLDADRLQQRTIVEELPPEYTET</sequence>
<dbReference type="STRING" id="230819.A0A5C3KEZ4"/>
<keyword evidence="2" id="KW-1133">Transmembrane helix</keyword>
<dbReference type="EMBL" id="ML210389">
    <property type="protein sequence ID" value="TFK18600.1"/>
    <property type="molecule type" value="Genomic_DNA"/>
</dbReference>
<feature type="region of interest" description="Disordered" evidence="1">
    <location>
        <begin position="197"/>
        <end position="227"/>
    </location>
</feature>
<name>A0A5C3KEZ4_COPMA</name>
<organism evidence="3 4">
    <name type="scientific">Coprinopsis marcescibilis</name>
    <name type="common">Agaric fungus</name>
    <name type="synonym">Psathyrella marcescibilis</name>
    <dbReference type="NCBI Taxonomy" id="230819"/>
    <lineage>
        <taxon>Eukaryota</taxon>
        <taxon>Fungi</taxon>
        <taxon>Dikarya</taxon>
        <taxon>Basidiomycota</taxon>
        <taxon>Agaricomycotina</taxon>
        <taxon>Agaricomycetes</taxon>
        <taxon>Agaricomycetidae</taxon>
        <taxon>Agaricales</taxon>
        <taxon>Agaricineae</taxon>
        <taxon>Psathyrellaceae</taxon>
        <taxon>Coprinopsis</taxon>
    </lineage>
</organism>
<feature type="compositionally biased region" description="Basic and acidic residues" evidence="1">
    <location>
        <begin position="323"/>
        <end position="342"/>
    </location>
</feature>
<dbReference type="OrthoDB" id="3234968at2759"/>
<feature type="region of interest" description="Disordered" evidence="1">
    <location>
        <begin position="302"/>
        <end position="359"/>
    </location>
</feature>
<protein>
    <submittedName>
        <fullName evidence="3">Uncharacterized protein</fullName>
    </submittedName>
</protein>